<dbReference type="InterPro" id="IPR050266">
    <property type="entry name" value="AB_hydrolase_sf"/>
</dbReference>
<evidence type="ECO:0000256" key="1">
    <source>
        <dbReference type="ARBA" id="ARBA00001613"/>
    </source>
</evidence>
<protein>
    <recommendedName>
        <fullName evidence="2">acylglycerol lipase</fullName>
        <ecNumber evidence="2">3.1.1.23</ecNumber>
    </recommendedName>
</protein>
<feature type="domain" description="AB hydrolase-1" evidence="8">
    <location>
        <begin position="55"/>
        <end position="171"/>
    </location>
</feature>
<evidence type="ECO:0000313" key="11">
    <source>
        <dbReference type="Proteomes" id="UP000663864"/>
    </source>
</evidence>
<dbReference type="Proteomes" id="UP000663836">
    <property type="component" value="Unassembled WGS sequence"/>
</dbReference>
<comment type="catalytic activity">
    <reaction evidence="1">
        <text>Hydrolyzes glycerol monoesters of long-chain fatty acids.</text>
        <dbReference type="EC" id="3.1.1.23"/>
    </reaction>
</comment>
<dbReference type="GO" id="GO:0046464">
    <property type="term" value="P:acylglycerol catabolic process"/>
    <property type="evidence" value="ECO:0007669"/>
    <property type="project" value="TreeGrafter"/>
</dbReference>
<gene>
    <name evidence="10" type="ORF">JBS370_LOCUS9388</name>
    <name evidence="9" type="ORF">ZHD862_LOCUS22469</name>
</gene>
<evidence type="ECO:0000256" key="2">
    <source>
        <dbReference type="ARBA" id="ARBA00013254"/>
    </source>
</evidence>
<dbReference type="PANTHER" id="PTHR43798:SF5">
    <property type="entry name" value="MONOACYLGLYCEROL LIPASE ABHD6"/>
    <property type="match status" value="1"/>
</dbReference>
<organism evidence="9 11">
    <name type="scientific">Rotaria sordida</name>
    <dbReference type="NCBI Taxonomy" id="392033"/>
    <lineage>
        <taxon>Eukaryota</taxon>
        <taxon>Metazoa</taxon>
        <taxon>Spiralia</taxon>
        <taxon>Gnathifera</taxon>
        <taxon>Rotifera</taxon>
        <taxon>Eurotatoria</taxon>
        <taxon>Bdelloidea</taxon>
        <taxon>Philodinida</taxon>
        <taxon>Philodinidae</taxon>
        <taxon>Rotaria</taxon>
    </lineage>
</organism>
<dbReference type="InterPro" id="IPR029058">
    <property type="entry name" value="AB_hydrolase_fold"/>
</dbReference>
<comment type="catalytic activity">
    <reaction evidence="6">
        <text>1-dodecanoylglycerol + H2O = dodecanoate + glycerol + H(+)</text>
        <dbReference type="Rhea" id="RHEA:44316"/>
        <dbReference type="ChEBI" id="CHEBI:15377"/>
        <dbReference type="ChEBI" id="CHEBI:15378"/>
        <dbReference type="ChEBI" id="CHEBI:17754"/>
        <dbReference type="ChEBI" id="CHEBI:18262"/>
        <dbReference type="ChEBI" id="CHEBI:75539"/>
    </reaction>
</comment>
<proteinExistence type="predicted"/>
<reference evidence="9" key="1">
    <citation type="submission" date="2021-02" db="EMBL/GenBank/DDBJ databases">
        <authorList>
            <person name="Nowell W R."/>
        </authorList>
    </citation>
    <scope>NUCLEOTIDE SEQUENCE</scope>
</reference>
<evidence type="ECO:0000256" key="5">
    <source>
        <dbReference type="ARBA" id="ARBA00046308"/>
    </source>
</evidence>
<dbReference type="SUPFAM" id="SSF53474">
    <property type="entry name" value="alpha/beta-Hydrolases"/>
    <property type="match status" value="1"/>
</dbReference>
<evidence type="ECO:0000256" key="7">
    <source>
        <dbReference type="ARBA" id="ARBA00049568"/>
    </source>
</evidence>
<evidence type="ECO:0000313" key="10">
    <source>
        <dbReference type="EMBL" id="CAF3699140.1"/>
    </source>
</evidence>
<name>A0A814VPV7_9BILA</name>
<dbReference type="Proteomes" id="UP000663864">
    <property type="component" value="Unassembled WGS sequence"/>
</dbReference>
<dbReference type="Pfam" id="PF12697">
    <property type="entry name" value="Abhydrolase_6"/>
    <property type="match status" value="1"/>
</dbReference>
<dbReference type="EC" id="3.1.1.23" evidence="2"/>
<evidence type="ECO:0000313" key="9">
    <source>
        <dbReference type="EMBL" id="CAF1193978.1"/>
    </source>
</evidence>
<dbReference type="EMBL" id="CAJOBD010000634">
    <property type="protein sequence ID" value="CAF3699140.1"/>
    <property type="molecule type" value="Genomic_DNA"/>
</dbReference>
<evidence type="ECO:0000256" key="3">
    <source>
        <dbReference type="ARBA" id="ARBA00037797"/>
    </source>
</evidence>
<dbReference type="GO" id="GO:0047372">
    <property type="term" value="F:monoacylglycerol lipase activity"/>
    <property type="evidence" value="ECO:0007669"/>
    <property type="project" value="UniProtKB-EC"/>
</dbReference>
<evidence type="ECO:0000256" key="6">
    <source>
        <dbReference type="ARBA" id="ARBA00047662"/>
    </source>
</evidence>
<dbReference type="InterPro" id="IPR000073">
    <property type="entry name" value="AB_hydrolase_1"/>
</dbReference>
<dbReference type="GO" id="GO:0031902">
    <property type="term" value="C:late endosome membrane"/>
    <property type="evidence" value="ECO:0007669"/>
    <property type="project" value="UniProtKB-SubCell"/>
</dbReference>
<sequence>MLFTIGRIFRRMMSSTPTSHFITLSNRPIVQENGEISQGRLKLHYWEWKGHQPTILVCHGAALHSRCYDRIINEALSGFHVISLDFRGHGQSQKHPLPYPFPWFGGDLLQFIEMLDLSKNDLLGIGHSLGGHALILAAALAPRQLFRSLLLLDPGIYSSYIYEVGVKNIEKFVRLAQQKNQWLSVEDMISKMDKPERLGYWPKDVLRNYCTYAIDENFKLQCTSERAWHLYLTSVQSDSNIYQTIKDSKFIHNIPIHVVRASKSVTTNNIPIPPTAIDLATWFKKGRDTQLNERNHSFPMEQPEIMINFVKEMIEEYKNLHSHL</sequence>
<dbReference type="EMBL" id="CAJNOT010001403">
    <property type="protein sequence ID" value="CAF1193978.1"/>
    <property type="molecule type" value="Genomic_DNA"/>
</dbReference>
<dbReference type="PANTHER" id="PTHR43798">
    <property type="entry name" value="MONOACYLGLYCEROL LIPASE"/>
    <property type="match status" value="1"/>
</dbReference>
<dbReference type="AlphaFoldDB" id="A0A814VPV7"/>
<dbReference type="GO" id="GO:0031966">
    <property type="term" value="C:mitochondrial membrane"/>
    <property type="evidence" value="ECO:0007669"/>
    <property type="project" value="UniProtKB-SubCell"/>
</dbReference>
<evidence type="ECO:0000256" key="4">
    <source>
        <dbReference type="ARBA" id="ARBA00037874"/>
    </source>
</evidence>
<comment type="caution">
    <text evidence="9">The sequence shown here is derived from an EMBL/GenBank/DDBJ whole genome shotgun (WGS) entry which is preliminary data.</text>
</comment>
<comment type="function">
    <text evidence="7">Lipase that preferentially hydrolysis medium-chain saturated monoacylglycerols including 2-arachidonoylglycerol. Through 2-arachidonoylglycerol degradation may regulate endocannabinoid signaling pathways. Also has a lysophosphatidyl lipase activity with a preference for lysophosphatidylglycerol among other lysophospholipids. Also able to degrade bis(monoacylglycero)phosphate (BMP) and constitutes the major enzyme for BMP catabolism. BMP, also known as lysobisphosphatidic acid, is enriched in late endosomes and lysosomes and plays a key role in the formation of intraluminal vesicles and in lipid sorting.</text>
</comment>
<evidence type="ECO:0000259" key="8">
    <source>
        <dbReference type="Pfam" id="PF12697"/>
    </source>
</evidence>
<accession>A0A814VPV7</accession>
<dbReference type="GO" id="GO:0005765">
    <property type="term" value="C:lysosomal membrane"/>
    <property type="evidence" value="ECO:0007669"/>
    <property type="project" value="UniProtKB-SubCell"/>
</dbReference>
<dbReference type="Gene3D" id="3.40.50.1820">
    <property type="entry name" value="alpha/beta hydrolase"/>
    <property type="match status" value="1"/>
</dbReference>
<comment type="subcellular location">
    <subcellularLocation>
        <location evidence="3">Late endosome membrane</location>
        <topology evidence="3">Single-pass type II membrane protein</topology>
    </subcellularLocation>
    <subcellularLocation>
        <location evidence="4">Lysosome membrane</location>
        <topology evidence="4">Single-pass type II membrane protein</topology>
    </subcellularLocation>
    <subcellularLocation>
        <location evidence="5">Mitochondrion membrane</location>
        <topology evidence="5">Single-pass type II membrane protein</topology>
    </subcellularLocation>
</comment>